<comment type="caution">
    <text evidence="1">The sequence shown here is derived from an EMBL/GenBank/DDBJ whole genome shotgun (WGS) entry which is preliminary data.</text>
</comment>
<proteinExistence type="predicted"/>
<gene>
    <name evidence="1" type="ORF">OPT61_g3551</name>
</gene>
<keyword evidence="2" id="KW-1185">Reference proteome</keyword>
<dbReference type="EMBL" id="JAPHNI010000184">
    <property type="protein sequence ID" value="KAJ8114610.1"/>
    <property type="molecule type" value="Genomic_DNA"/>
</dbReference>
<dbReference type="Proteomes" id="UP001153331">
    <property type="component" value="Unassembled WGS sequence"/>
</dbReference>
<protein>
    <submittedName>
        <fullName evidence="1">Uncharacterized protein</fullName>
    </submittedName>
</protein>
<sequence>MLLAEPLSELLGNSSWPITLQWSWADCPGAEARCAWLVGQMGTVSSTQITLGALLALHPAENLREKEDRRRSKHSSARSAVCDRRLRCCRRPLRQSASGAGCPEAFVLPRRREAQQGVGARPGSALGRQAKCWANCLKQPTALVHMRAAAKSHKTERRTRSEAWKCQDWGSKWAGQATEGLSMLKTNNWV</sequence>
<evidence type="ECO:0000313" key="1">
    <source>
        <dbReference type="EMBL" id="KAJ8114610.1"/>
    </source>
</evidence>
<organism evidence="1 2">
    <name type="scientific">Boeremia exigua</name>
    <dbReference type="NCBI Taxonomy" id="749465"/>
    <lineage>
        <taxon>Eukaryota</taxon>
        <taxon>Fungi</taxon>
        <taxon>Dikarya</taxon>
        <taxon>Ascomycota</taxon>
        <taxon>Pezizomycotina</taxon>
        <taxon>Dothideomycetes</taxon>
        <taxon>Pleosporomycetidae</taxon>
        <taxon>Pleosporales</taxon>
        <taxon>Pleosporineae</taxon>
        <taxon>Didymellaceae</taxon>
        <taxon>Boeremia</taxon>
    </lineage>
</organism>
<accession>A0ACC2IHG4</accession>
<evidence type="ECO:0000313" key="2">
    <source>
        <dbReference type="Proteomes" id="UP001153331"/>
    </source>
</evidence>
<name>A0ACC2IHG4_9PLEO</name>
<reference evidence="1" key="1">
    <citation type="submission" date="2022-11" db="EMBL/GenBank/DDBJ databases">
        <title>Genome Sequence of Boeremia exigua.</title>
        <authorList>
            <person name="Buettner E."/>
        </authorList>
    </citation>
    <scope>NUCLEOTIDE SEQUENCE</scope>
    <source>
        <strain evidence="1">CU02</strain>
    </source>
</reference>